<evidence type="ECO:0000313" key="1">
    <source>
        <dbReference type="EMBL" id="MEU1951396.1"/>
    </source>
</evidence>
<accession>A0ABV2WKI7</accession>
<name>A0ABV2WKI7_9NOCA</name>
<evidence type="ECO:0000313" key="2">
    <source>
        <dbReference type="Proteomes" id="UP001550628"/>
    </source>
</evidence>
<comment type="caution">
    <text evidence="1">The sequence shown here is derived from an EMBL/GenBank/DDBJ whole genome shotgun (WGS) entry which is preliminary data.</text>
</comment>
<reference evidence="1 2" key="1">
    <citation type="submission" date="2024-06" db="EMBL/GenBank/DDBJ databases">
        <title>The Natural Products Discovery Center: Release of the First 8490 Sequenced Strains for Exploring Actinobacteria Biosynthetic Diversity.</title>
        <authorList>
            <person name="Kalkreuter E."/>
            <person name="Kautsar S.A."/>
            <person name="Yang D."/>
            <person name="Bader C.D."/>
            <person name="Teijaro C.N."/>
            <person name="Fluegel L."/>
            <person name="Davis C.M."/>
            <person name="Simpson J.R."/>
            <person name="Lauterbach L."/>
            <person name="Steele A.D."/>
            <person name="Gui C."/>
            <person name="Meng S."/>
            <person name="Li G."/>
            <person name="Viehrig K."/>
            <person name="Ye F."/>
            <person name="Su P."/>
            <person name="Kiefer A.F."/>
            <person name="Nichols A."/>
            <person name="Cepeda A.J."/>
            <person name="Yan W."/>
            <person name="Fan B."/>
            <person name="Jiang Y."/>
            <person name="Adhikari A."/>
            <person name="Zheng C.-J."/>
            <person name="Schuster L."/>
            <person name="Cowan T.M."/>
            <person name="Smanski M.J."/>
            <person name="Chevrette M.G."/>
            <person name="De Carvalho L.P.S."/>
            <person name="Shen B."/>
        </authorList>
    </citation>
    <scope>NUCLEOTIDE SEQUENCE [LARGE SCALE GENOMIC DNA]</scope>
    <source>
        <strain evidence="1 2">NPDC019708</strain>
    </source>
</reference>
<organism evidence="1 2">
    <name type="scientific">Nocardia rhamnosiphila</name>
    <dbReference type="NCBI Taxonomy" id="426716"/>
    <lineage>
        <taxon>Bacteria</taxon>
        <taxon>Bacillati</taxon>
        <taxon>Actinomycetota</taxon>
        <taxon>Actinomycetes</taxon>
        <taxon>Mycobacteriales</taxon>
        <taxon>Nocardiaceae</taxon>
        <taxon>Nocardia</taxon>
    </lineage>
</organism>
<gene>
    <name evidence="1" type="ORF">ABZ510_06000</name>
</gene>
<dbReference type="RefSeq" id="WP_356955412.1">
    <property type="nucleotide sequence ID" value="NZ_JBEYBD010000003.1"/>
</dbReference>
<dbReference type="EMBL" id="JBEYBF010000002">
    <property type="protein sequence ID" value="MEU1951396.1"/>
    <property type="molecule type" value="Genomic_DNA"/>
</dbReference>
<protein>
    <submittedName>
        <fullName evidence="1">Uncharacterized protein</fullName>
    </submittedName>
</protein>
<proteinExistence type="predicted"/>
<dbReference type="Proteomes" id="UP001550628">
    <property type="component" value="Unassembled WGS sequence"/>
</dbReference>
<sequence length="114" mass="12670">MDKREVNAVTQSIRLIYPNMQGRNAINYNWDGITKRSAVIVTAVEWKAGRDPEDANGRPHVGAANIYVTNIGPHDPEGGAGGVEFYLHVDWDSPLHVQVTITVLDTVERYLVVE</sequence>
<keyword evidence="2" id="KW-1185">Reference proteome</keyword>